<protein>
    <recommendedName>
        <fullName evidence="3">Methyltransferase domain-containing protein</fullName>
    </recommendedName>
</protein>
<dbReference type="PANTHER" id="PTHR43861">
    <property type="entry name" value="TRANS-ACONITATE 2-METHYLTRANSFERASE-RELATED"/>
    <property type="match status" value="1"/>
</dbReference>
<proteinExistence type="predicted"/>
<feature type="region of interest" description="Disordered" evidence="2">
    <location>
        <begin position="1"/>
        <end position="23"/>
    </location>
</feature>
<gene>
    <name evidence="4" type="ORF">C452_13650</name>
</gene>
<organism evidence="4 5">
    <name type="scientific">Haloferax volcanii JCM 10717</name>
    <dbReference type="NCBI Taxonomy" id="1227458"/>
    <lineage>
        <taxon>Archaea</taxon>
        <taxon>Methanobacteriati</taxon>
        <taxon>Methanobacteriota</taxon>
        <taxon>Stenosarchaea group</taxon>
        <taxon>Halobacteria</taxon>
        <taxon>Halobacteriales</taxon>
        <taxon>Haloferacaceae</taxon>
        <taxon>Haloferax</taxon>
    </lineage>
</organism>
<evidence type="ECO:0000313" key="5">
    <source>
        <dbReference type="Proteomes" id="UP000011577"/>
    </source>
</evidence>
<sequence length="233" mass="26707">MWYRQFRSSNPAGRGRRGFTRGRTVSDTVDANDVRRKWADRSGEFSPEYYAYYGPNETSEAIRRVFDERLDASASILELGCGPGRHLSHLREHGFENLHGVDINPDCFEVMADAYPDLARCGTFHAAAIEEIVEEFSPGQFDAVYSVETLQHVHPDDAWVFEAVARSASDYVVTVENEGDRSVPPEDRGVNDEEYDFPLYYRDWAAVFEPFGFEQVACEHGDRDTRRVFRRTD</sequence>
<dbReference type="InterPro" id="IPR029063">
    <property type="entry name" value="SAM-dependent_MTases_sf"/>
</dbReference>
<dbReference type="EMBL" id="AOLL01000028">
    <property type="protein sequence ID" value="ELZ87827.1"/>
    <property type="molecule type" value="Genomic_DNA"/>
</dbReference>
<dbReference type="Pfam" id="PF13649">
    <property type="entry name" value="Methyltransf_25"/>
    <property type="match status" value="1"/>
</dbReference>
<evidence type="ECO:0000259" key="3">
    <source>
        <dbReference type="Pfam" id="PF13649"/>
    </source>
</evidence>
<dbReference type="AlphaFoldDB" id="M0HVX1"/>
<name>M0HVX1_HALVO</name>
<dbReference type="GO" id="GO:0016740">
    <property type="term" value="F:transferase activity"/>
    <property type="evidence" value="ECO:0007669"/>
    <property type="project" value="UniProtKB-KW"/>
</dbReference>
<dbReference type="Proteomes" id="UP000011577">
    <property type="component" value="Unassembled WGS sequence"/>
</dbReference>
<accession>M0HVX1</accession>
<dbReference type="InterPro" id="IPR041698">
    <property type="entry name" value="Methyltransf_25"/>
</dbReference>
<comment type="caution">
    <text evidence="4">The sequence shown here is derived from an EMBL/GenBank/DDBJ whole genome shotgun (WGS) entry which is preliminary data.</text>
</comment>
<evidence type="ECO:0000313" key="4">
    <source>
        <dbReference type="EMBL" id="ELZ87827.1"/>
    </source>
</evidence>
<feature type="domain" description="Methyltransferase" evidence="3">
    <location>
        <begin position="76"/>
        <end position="166"/>
    </location>
</feature>
<evidence type="ECO:0000256" key="1">
    <source>
        <dbReference type="ARBA" id="ARBA00022679"/>
    </source>
</evidence>
<keyword evidence="1" id="KW-0808">Transferase</keyword>
<reference evidence="4 5" key="1">
    <citation type="journal article" date="2014" name="PLoS Genet.">
        <title>Phylogenetically driven sequencing of extremely halophilic archaea reveals strategies for static and dynamic osmo-response.</title>
        <authorList>
            <person name="Becker E.A."/>
            <person name="Seitzer P.M."/>
            <person name="Tritt A."/>
            <person name="Larsen D."/>
            <person name="Krusor M."/>
            <person name="Yao A.I."/>
            <person name="Wu D."/>
            <person name="Madern D."/>
            <person name="Eisen J.A."/>
            <person name="Darling A.E."/>
            <person name="Facciotti M.T."/>
        </authorList>
    </citation>
    <scope>NUCLEOTIDE SEQUENCE [LARGE SCALE GENOMIC DNA]</scope>
    <source>
        <strain evidence="4 5">JCM 10717</strain>
    </source>
</reference>
<dbReference type="PATRIC" id="fig|1227458.3.peg.2693"/>
<dbReference type="SUPFAM" id="SSF53335">
    <property type="entry name" value="S-adenosyl-L-methionine-dependent methyltransferases"/>
    <property type="match status" value="1"/>
</dbReference>
<dbReference type="CDD" id="cd02440">
    <property type="entry name" value="AdoMet_MTases"/>
    <property type="match status" value="1"/>
</dbReference>
<evidence type="ECO:0000256" key="2">
    <source>
        <dbReference type="SAM" id="MobiDB-lite"/>
    </source>
</evidence>
<dbReference type="Gene3D" id="3.40.50.150">
    <property type="entry name" value="Vaccinia Virus protein VP39"/>
    <property type="match status" value="1"/>
</dbReference>
<feature type="compositionally biased region" description="Polar residues" evidence="2">
    <location>
        <begin position="1"/>
        <end position="11"/>
    </location>
</feature>